<proteinExistence type="predicted"/>
<evidence type="ECO:0000313" key="2">
    <source>
        <dbReference type="EMBL" id="EMS73203.1"/>
    </source>
</evidence>
<feature type="transmembrane region" description="Helical" evidence="1">
    <location>
        <begin position="30"/>
        <end position="51"/>
    </location>
</feature>
<keyword evidence="1" id="KW-1133">Transmembrane helix</keyword>
<dbReference type="AlphaFoldDB" id="S0FX97"/>
<comment type="caution">
    <text evidence="2">The sequence shown here is derived from an EMBL/GenBank/DDBJ whole genome shotgun (WGS) entry which is preliminary data.</text>
</comment>
<keyword evidence="1" id="KW-0472">Membrane</keyword>
<protein>
    <submittedName>
        <fullName evidence="2">Uncharacterized protein</fullName>
    </submittedName>
</protein>
<gene>
    <name evidence="2" type="ORF">CTER_0835</name>
</gene>
<organism evidence="2 3">
    <name type="scientific">Ruminiclostridium cellobioparum subsp. termitidis CT1112</name>
    <dbReference type="NCBI Taxonomy" id="1195236"/>
    <lineage>
        <taxon>Bacteria</taxon>
        <taxon>Bacillati</taxon>
        <taxon>Bacillota</taxon>
        <taxon>Clostridia</taxon>
        <taxon>Eubacteriales</taxon>
        <taxon>Oscillospiraceae</taxon>
        <taxon>Ruminiclostridium</taxon>
    </lineage>
</organism>
<evidence type="ECO:0000256" key="1">
    <source>
        <dbReference type="SAM" id="Phobius"/>
    </source>
</evidence>
<dbReference type="EMBL" id="AORV01000021">
    <property type="protein sequence ID" value="EMS73203.1"/>
    <property type="molecule type" value="Genomic_DNA"/>
</dbReference>
<evidence type="ECO:0000313" key="3">
    <source>
        <dbReference type="Proteomes" id="UP000014155"/>
    </source>
</evidence>
<keyword evidence="1" id="KW-0812">Transmembrane</keyword>
<reference evidence="2 3" key="1">
    <citation type="journal article" date="2013" name="Genome Announc.">
        <title>Draft Genome Sequence of the Cellulolytic, Mesophilic, Anaerobic Bacterium Clostridium termitidis Strain CT1112 (DSM 5398).</title>
        <authorList>
            <person name="Lal S."/>
            <person name="Ramachandran U."/>
            <person name="Zhang X."/>
            <person name="Munir R."/>
            <person name="Sparling R."/>
            <person name="Levin D.B."/>
        </authorList>
    </citation>
    <scope>NUCLEOTIDE SEQUENCE [LARGE SCALE GENOMIC DNA]</scope>
    <source>
        <strain evidence="2 3">CT1112</strain>
    </source>
</reference>
<dbReference type="PATRIC" id="fig|1195236.3.peg.1127"/>
<name>S0FX97_RUMCE</name>
<dbReference type="Proteomes" id="UP000014155">
    <property type="component" value="Unassembled WGS sequence"/>
</dbReference>
<accession>S0FX97</accession>
<sequence length="53" mass="6097">MKYLLLVVLILVSIYPLSYAVYNIKHNKIYPAIGCILLIIISFGISIYRAFFT</sequence>
<keyword evidence="3" id="KW-1185">Reference proteome</keyword>
<dbReference type="STRING" id="1195236.CTER_0835"/>